<dbReference type="Proteomes" id="UP001165561">
    <property type="component" value="Unassembled WGS sequence"/>
</dbReference>
<name>A0ABT5TSY2_9MICO</name>
<accession>A0ABT5TSY2</accession>
<proteinExistence type="predicted"/>
<evidence type="ECO:0000256" key="4">
    <source>
        <dbReference type="ARBA" id="ARBA00022692"/>
    </source>
</evidence>
<evidence type="ECO:0000256" key="1">
    <source>
        <dbReference type="ARBA" id="ARBA00004429"/>
    </source>
</evidence>
<keyword evidence="6 7" id="KW-0472">Membrane</keyword>
<feature type="non-terminal residue" evidence="9">
    <location>
        <position position="257"/>
    </location>
</feature>
<evidence type="ECO:0000259" key="8">
    <source>
        <dbReference type="Pfam" id="PF06808"/>
    </source>
</evidence>
<keyword evidence="3" id="KW-0997">Cell inner membrane</keyword>
<protein>
    <submittedName>
        <fullName evidence="9">TRAP transporter large permease subunit</fullName>
    </submittedName>
</protein>
<comment type="caution">
    <text evidence="9">The sequence shown here is derived from an EMBL/GenBank/DDBJ whole genome shotgun (WGS) entry which is preliminary data.</text>
</comment>
<dbReference type="InterPro" id="IPR010656">
    <property type="entry name" value="DctM"/>
</dbReference>
<evidence type="ECO:0000256" key="6">
    <source>
        <dbReference type="ARBA" id="ARBA00023136"/>
    </source>
</evidence>
<reference evidence="9" key="1">
    <citation type="submission" date="2023-02" db="EMBL/GenBank/DDBJ databases">
        <title>Georgenia sp.10Sc9-8, isolated from a soil sample collected from the Taklamakan desert.</title>
        <authorList>
            <person name="Liu S."/>
        </authorList>
    </citation>
    <scope>NUCLEOTIDE SEQUENCE</scope>
    <source>
        <strain evidence="9">10Sc9-8</strain>
    </source>
</reference>
<gene>
    <name evidence="9" type="ORF">PU560_01670</name>
</gene>
<dbReference type="PANTHER" id="PTHR33362">
    <property type="entry name" value="SIALIC ACID TRAP TRANSPORTER PERMEASE PROTEIN SIAT-RELATED"/>
    <property type="match status" value="1"/>
</dbReference>
<feature type="transmembrane region" description="Helical" evidence="7">
    <location>
        <begin position="99"/>
        <end position="117"/>
    </location>
</feature>
<organism evidence="9 10">
    <name type="scientific">Georgenia halotolerans</name>
    <dbReference type="NCBI Taxonomy" id="3028317"/>
    <lineage>
        <taxon>Bacteria</taxon>
        <taxon>Bacillati</taxon>
        <taxon>Actinomycetota</taxon>
        <taxon>Actinomycetes</taxon>
        <taxon>Micrococcales</taxon>
        <taxon>Bogoriellaceae</taxon>
        <taxon>Georgenia</taxon>
    </lineage>
</organism>
<feature type="transmembrane region" description="Helical" evidence="7">
    <location>
        <begin position="162"/>
        <end position="185"/>
    </location>
</feature>
<comment type="subcellular location">
    <subcellularLocation>
        <location evidence="1">Cell inner membrane</location>
        <topology evidence="1">Multi-pass membrane protein</topology>
    </subcellularLocation>
</comment>
<feature type="domain" description="TRAP C4-dicarboxylate transport system permease DctM subunit" evidence="8">
    <location>
        <begin position="1"/>
        <end position="257"/>
    </location>
</feature>
<dbReference type="EMBL" id="JARACI010000316">
    <property type="protein sequence ID" value="MDD9205171.1"/>
    <property type="molecule type" value="Genomic_DNA"/>
</dbReference>
<evidence type="ECO:0000256" key="3">
    <source>
        <dbReference type="ARBA" id="ARBA00022519"/>
    </source>
</evidence>
<evidence type="ECO:0000256" key="2">
    <source>
        <dbReference type="ARBA" id="ARBA00022475"/>
    </source>
</evidence>
<sequence length="257" mass="26977">IPPSLSFIIYGSVTGVSVGQLFMAGVMPGVILLAAFMVVATLMPTGQAVRLGPAADLPLEPEKMRSPPRSSVINILPLVLLIGWVLGSIYMGWATPSESAASGCLGAIVLALLLRRLSVKTFVTTLEATVRVSTPLLFLLAAAALFSTALSRSGMLRDISDWILVDLGLGPVEIVVATVLFYILLGMFMDGISMMVVTLPLTFPVIEAAGFDGVWFGVVVTLLVEIGLITPPVGLNLFVIAGAAEQPVERSFVGVIP</sequence>
<evidence type="ECO:0000313" key="10">
    <source>
        <dbReference type="Proteomes" id="UP001165561"/>
    </source>
</evidence>
<feature type="non-terminal residue" evidence="9">
    <location>
        <position position="1"/>
    </location>
</feature>
<feature type="transmembrane region" description="Helical" evidence="7">
    <location>
        <begin position="20"/>
        <end position="42"/>
    </location>
</feature>
<keyword evidence="10" id="KW-1185">Reference proteome</keyword>
<dbReference type="InterPro" id="IPR004681">
    <property type="entry name" value="TRAP_DctM"/>
</dbReference>
<dbReference type="Pfam" id="PF06808">
    <property type="entry name" value="DctM"/>
    <property type="match status" value="1"/>
</dbReference>
<keyword evidence="5 7" id="KW-1133">Transmembrane helix</keyword>
<dbReference type="PANTHER" id="PTHR33362:SF5">
    <property type="entry name" value="C4-DICARBOXYLATE TRAP TRANSPORTER LARGE PERMEASE PROTEIN DCTM"/>
    <property type="match status" value="1"/>
</dbReference>
<feature type="transmembrane region" description="Helical" evidence="7">
    <location>
        <begin position="192"/>
        <end position="209"/>
    </location>
</feature>
<feature type="transmembrane region" description="Helical" evidence="7">
    <location>
        <begin position="72"/>
        <end position="93"/>
    </location>
</feature>
<evidence type="ECO:0000256" key="7">
    <source>
        <dbReference type="SAM" id="Phobius"/>
    </source>
</evidence>
<keyword evidence="4 7" id="KW-0812">Transmembrane</keyword>
<keyword evidence="2" id="KW-1003">Cell membrane</keyword>
<evidence type="ECO:0000313" key="9">
    <source>
        <dbReference type="EMBL" id="MDD9205171.1"/>
    </source>
</evidence>
<feature type="transmembrane region" description="Helical" evidence="7">
    <location>
        <begin position="129"/>
        <end position="150"/>
    </location>
</feature>
<evidence type="ECO:0000256" key="5">
    <source>
        <dbReference type="ARBA" id="ARBA00022989"/>
    </source>
</evidence>
<feature type="transmembrane region" description="Helical" evidence="7">
    <location>
        <begin position="215"/>
        <end position="241"/>
    </location>
</feature>